<sequence length="147" mass="16692">MSILETMPPSAISDAEWEVMRIVWAHQGAFGRYIINGLQEKLSWNESTAKTLIRRLVEKGYLQAVKENGLNFYQPTVTEESCNLVAADKLFDRICTMKTGDFLGKLLDRYELSVGDIESLTAILQAKQGVEELHCQCTPCQCEHHRK</sequence>
<dbReference type="AlphaFoldDB" id="A0A941CRX7"/>
<comment type="caution">
    <text evidence="5">The sequence shown here is derived from an EMBL/GenBank/DDBJ whole genome shotgun (WGS) entry which is preliminary data.</text>
</comment>
<name>A0A941CRX7_9CLOT</name>
<evidence type="ECO:0000313" key="5">
    <source>
        <dbReference type="EMBL" id="MBR0576499.1"/>
    </source>
</evidence>
<dbReference type="PIRSF" id="PIRSF019455">
    <property type="entry name" value="CopR_AtkY"/>
    <property type="match status" value="1"/>
</dbReference>
<accession>A0A941CRX7</accession>
<dbReference type="SUPFAM" id="SSF46785">
    <property type="entry name" value="Winged helix' DNA-binding domain"/>
    <property type="match status" value="1"/>
</dbReference>
<gene>
    <name evidence="5" type="ORF">KCG48_09115</name>
</gene>
<dbReference type="NCBIfam" id="TIGR02698">
    <property type="entry name" value="CopY_TcrY"/>
    <property type="match status" value="1"/>
</dbReference>
<dbReference type="InterPro" id="IPR005650">
    <property type="entry name" value="BlaI_family"/>
</dbReference>
<dbReference type="Gene3D" id="1.10.10.10">
    <property type="entry name" value="Winged helix-like DNA-binding domain superfamily/Winged helix DNA-binding domain"/>
    <property type="match status" value="1"/>
</dbReference>
<keyword evidence="6" id="KW-1185">Reference proteome</keyword>
<dbReference type="EMBL" id="JAGSCS010000011">
    <property type="protein sequence ID" value="MBR0576499.1"/>
    <property type="molecule type" value="Genomic_DNA"/>
</dbReference>
<dbReference type="GO" id="GO:0003677">
    <property type="term" value="F:DNA binding"/>
    <property type="evidence" value="ECO:0007669"/>
    <property type="project" value="UniProtKB-KW"/>
</dbReference>
<dbReference type="Proteomes" id="UP000675379">
    <property type="component" value="Unassembled WGS sequence"/>
</dbReference>
<evidence type="ECO:0000256" key="2">
    <source>
        <dbReference type="ARBA" id="ARBA00023015"/>
    </source>
</evidence>
<protein>
    <submittedName>
        <fullName evidence="5">CopY/TcrY family copper transport repressor</fullName>
    </submittedName>
</protein>
<evidence type="ECO:0000313" key="6">
    <source>
        <dbReference type="Proteomes" id="UP000675379"/>
    </source>
</evidence>
<keyword evidence="2" id="KW-0805">Transcription regulation</keyword>
<evidence type="ECO:0000256" key="1">
    <source>
        <dbReference type="ARBA" id="ARBA00011046"/>
    </source>
</evidence>
<keyword evidence="3" id="KW-0238">DNA-binding</keyword>
<dbReference type="InterPro" id="IPR036390">
    <property type="entry name" value="WH_DNA-bd_sf"/>
</dbReference>
<dbReference type="InterPro" id="IPR014071">
    <property type="entry name" value="Cu_transp_CopY/TcrY"/>
</dbReference>
<evidence type="ECO:0000256" key="4">
    <source>
        <dbReference type="ARBA" id="ARBA00023163"/>
    </source>
</evidence>
<reference evidence="5" key="1">
    <citation type="submission" date="2021-04" db="EMBL/GenBank/DDBJ databases">
        <title>Proteiniclasticum sedimins sp. nov., an obligate anaerobic bacterium isolated from anaerobic sludge.</title>
        <authorList>
            <person name="Liu J."/>
        </authorList>
    </citation>
    <scope>NUCLEOTIDE SEQUENCE</scope>
    <source>
        <strain evidence="5">BAD-10</strain>
    </source>
</reference>
<dbReference type="RefSeq" id="WP_211801497.1">
    <property type="nucleotide sequence ID" value="NZ_JAGSCS010000011.1"/>
</dbReference>
<comment type="similarity">
    <text evidence="1">Belongs to the BlaI transcriptional regulatory family.</text>
</comment>
<keyword evidence="4" id="KW-0804">Transcription</keyword>
<dbReference type="Pfam" id="PF03965">
    <property type="entry name" value="Penicillinase_R"/>
    <property type="match status" value="1"/>
</dbReference>
<dbReference type="InterPro" id="IPR036388">
    <property type="entry name" value="WH-like_DNA-bd_sf"/>
</dbReference>
<organism evidence="5 6">
    <name type="scientific">Proteiniclasticum sediminis</name>
    <dbReference type="NCBI Taxonomy" id="2804028"/>
    <lineage>
        <taxon>Bacteria</taxon>
        <taxon>Bacillati</taxon>
        <taxon>Bacillota</taxon>
        <taxon>Clostridia</taxon>
        <taxon>Eubacteriales</taxon>
        <taxon>Clostridiaceae</taxon>
        <taxon>Proteiniclasticum</taxon>
    </lineage>
</organism>
<proteinExistence type="inferred from homology"/>
<evidence type="ECO:0000256" key="3">
    <source>
        <dbReference type="ARBA" id="ARBA00023125"/>
    </source>
</evidence>
<dbReference type="GO" id="GO:0045892">
    <property type="term" value="P:negative regulation of DNA-templated transcription"/>
    <property type="evidence" value="ECO:0007669"/>
    <property type="project" value="InterPro"/>
</dbReference>